<proteinExistence type="predicted"/>
<sequence>MNSWVECKVTYVVPLCPRCGEQRPPLLAEYAGKNIIHCFTCEHEYPGAYEFKALEEES</sequence>
<accession>A0A6M3XV40</accession>
<evidence type="ECO:0000313" key="1">
    <source>
        <dbReference type="EMBL" id="QJI01799.1"/>
    </source>
</evidence>
<protein>
    <submittedName>
        <fullName evidence="1">Uncharacterized protein</fullName>
    </submittedName>
</protein>
<name>A0A6M3XV40_9ZZZZ</name>
<gene>
    <name evidence="1" type="ORF">TM448B02784_0004</name>
</gene>
<dbReference type="AlphaFoldDB" id="A0A6M3XV40"/>
<dbReference type="EMBL" id="MT144952">
    <property type="protein sequence ID" value="QJI01799.1"/>
    <property type="molecule type" value="Genomic_DNA"/>
</dbReference>
<reference evidence="1" key="1">
    <citation type="submission" date="2020-03" db="EMBL/GenBank/DDBJ databases">
        <title>The deep terrestrial virosphere.</title>
        <authorList>
            <person name="Holmfeldt K."/>
            <person name="Nilsson E."/>
            <person name="Simone D."/>
            <person name="Lopez-Fernandez M."/>
            <person name="Wu X."/>
            <person name="de Brujin I."/>
            <person name="Lundin D."/>
            <person name="Andersson A."/>
            <person name="Bertilsson S."/>
            <person name="Dopson M."/>
        </authorList>
    </citation>
    <scope>NUCLEOTIDE SEQUENCE</scope>
    <source>
        <strain evidence="1">TM448B02784</strain>
    </source>
</reference>
<organism evidence="1">
    <name type="scientific">viral metagenome</name>
    <dbReference type="NCBI Taxonomy" id="1070528"/>
    <lineage>
        <taxon>unclassified sequences</taxon>
        <taxon>metagenomes</taxon>
        <taxon>organismal metagenomes</taxon>
    </lineage>
</organism>